<evidence type="ECO:0000313" key="2">
    <source>
        <dbReference type="Proteomes" id="UP001596163"/>
    </source>
</evidence>
<dbReference type="PANTHER" id="PTHR10138">
    <property type="entry name" value="TRYPTOPHAN 2,3-DIOXYGENASE"/>
    <property type="match status" value="1"/>
</dbReference>
<dbReference type="InterPro" id="IPR037217">
    <property type="entry name" value="Trp/Indoleamine_2_3_dOase-like"/>
</dbReference>
<dbReference type="Proteomes" id="UP001596163">
    <property type="component" value="Unassembled WGS sequence"/>
</dbReference>
<dbReference type="PANTHER" id="PTHR10138:SF0">
    <property type="entry name" value="TRYPTOPHAN 2,3-DIOXYGENASE"/>
    <property type="match status" value="1"/>
</dbReference>
<dbReference type="Pfam" id="PF03301">
    <property type="entry name" value="Trp_dioxygenase"/>
    <property type="match status" value="1"/>
</dbReference>
<keyword evidence="2" id="KW-1185">Reference proteome</keyword>
<reference evidence="2" key="1">
    <citation type="journal article" date="2019" name="Int. J. Syst. Evol. Microbiol.">
        <title>The Global Catalogue of Microorganisms (GCM) 10K type strain sequencing project: providing services to taxonomists for standard genome sequencing and annotation.</title>
        <authorList>
            <consortium name="The Broad Institute Genomics Platform"/>
            <consortium name="The Broad Institute Genome Sequencing Center for Infectious Disease"/>
            <person name="Wu L."/>
            <person name="Ma J."/>
        </authorList>
    </citation>
    <scope>NUCLEOTIDE SEQUENCE [LARGE SCALE GENOMIC DNA]</scope>
    <source>
        <strain evidence="2">CGMCC 1.7030</strain>
    </source>
</reference>
<dbReference type="Gene3D" id="1.20.58.480">
    <property type="match status" value="1"/>
</dbReference>
<dbReference type="SUPFAM" id="SSF140959">
    <property type="entry name" value="Indolic compounds 2,3-dioxygenase-like"/>
    <property type="match status" value="1"/>
</dbReference>
<sequence length="324" mass="38886">MYETQFDPKILEKIHQLQEKFKASGQDMLSYLEGLLYADYLTYWEYINLDTLLSLQQPKTSFKDEKIFIIYHQITELYFKLIISEMEQIADQNPITEKFFQARLERILMYFDHLISSFAMMWKGMEKEQFLKFRMSLLPSSGFQSAQFREIELMATDAFHLITLSKRTEFDYHSPSDDLFDHLYWQQGAIELATGQKTLTLKNFEAKYGKKLIELIDDYRRKNLWQKYMELENPSKEMTELMRQFDLKANVFWPLAHYKSAVRYLQRDPVDIAATGGTNWQKYLPPRFQKVIFFPELWTEKEKEEWGKGWVVKEIFGEEIQKGE</sequence>
<proteinExistence type="predicted"/>
<protein>
    <submittedName>
        <fullName evidence="1">Tryptophan 2,3-dioxygenase family protein</fullName>
    </submittedName>
</protein>
<organism evidence="1 2">
    <name type="scientific">Algoriphagus aquatilis</name>
    <dbReference type="NCBI Taxonomy" id="490186"/>
    <lineage>
        <taxon>Bacteria</taxon>
        <taxon>Pseudomonadati</taxon>
        <taxon>Bacteroidota</taxon>
        <taxon>Cytophagia</taxon>
        <taxon>Cytophagales</taxon>
        <taxon>Cyclobacteriaceae</taxon>
        <taxon>Algoriphagus</taxon>
    </lineage>
</organism>
<name>A0ABW0BS50_9BACT</name>
<accession>A0ABW0BS50</accession>
<comment type="caution">
    <text evidence="1">The sequence shown here is derived from an EMBL/GenBank/DDBJ whole genome shotgun (WGS) entry which is preliminary data.</text>
</comment>
<gene>
    <name evidence="1" type="ORF">ACFPIK_02810</name>
</gene>
<dbReference type="EMBL" id="JBHSKS010000002">
    <property type="protein sequence ID" value="MFC5190682.1"/>
    <property type="molecule type" value="Genomic_DNA"/>
</dbReference>
<dbReference type="InterPro" id="IPR004981">
    <property type="entry name" value="Trp_2_3_dOase"/>
</dbReference>
<evidence type="ECO:0000313" key="1">
    <source>
        <dbReference type="EMBL" id="MFC5190682.1"/>
    </source>
</evidence>
<dbReference type="RefSeq" id="WP_377912001.1">
    <property type="nucleotide sequence ID" value="NZ_JBHSKS010000002.1"/>
</dbReference>